<evidence type="ECO:0000313" key="10">
    <source>
        <dbReference type="EMBL" id="KIP09829.1"/>
    </source>
</evidence>
<evidence type="ECO:0000259" key="9">
    <source>
        <dbReference type="Pfam" id="PF13813"/>
    </source>
</evidence>
<proteinExistence type="inferred from homology"/>
<evidence type="ECO:0000256" key="1">
    <source>
        <dbReference type="ARBA" id="ARBA00004141"/>
    </source>
</evidence>
<comment type="subcellular location">
    <subcellularLocation>
        <location evidence="1">Membrane</location>
        <topology evidence="1">Multi-pass membrane protein</topology>
    </subcellularLocation>
</comment>
<keyword evidence="6 8" id="KW-1133">Transmembrane helix</keyword>
<dbReference type="GO" id="GO:0006629">
    <property type="term" value="P:lipid metabolic process"/>
    <property type="evidence" value="ECO:0007669"/>
    <property type="project" value="InterPro"/>
</dbReference>
<dbReference type="PANTHER" id="PTHR31595:SF57">
    <property type="entry name" value="OS04G0481900 PROTEIN"/>
    <property type="match status" value="1"/>
</dbReference>
<reference evidence="10 11" key="1">
    <citation type="journal article" date="2014" name="PLoS Genet.">
        <title>Analysis of the Phlebiopsis gigantea genome, transcriptome and secretome provides insight into its pioneer colonization strategies of wood.</title>
        <authorList>
            <person name="Hori C."/>
            <person name="Ishida T."/>
            <person name="Igarashi K."/>
            <person name="Samejima M."/>
            <person name="Suzuki H."/>
            <person name="Master E."/>
            <person name="Ferreira P."/>
            <person name="Ruiz-Duenas F.J."/>
            <person name="Held B."/>
            <person name="Canessa P."/>
            <person name="Larrondo L.F."/>
            <person name="Schmoll M."/>
            <person name="Druzhinina I.S."/>
            <person name="Kubicek C.P."/>
            <person name="Gaskell J.A."/>
            <person name="Kersten P."/>
            <person name="St John F."/>
            <person name="Glasner J."/>
            <person name="Sabat G."/>
            <person name="Splinter BonDurant S."/>
            <person name="Syed K."/>
            <person name="Yadav J."/>
            <person name="Mgbeahuruike A.C."/>
            <person name="Kovalchuk A."/>
            <person name="Asiegbu F.O."/>
            <person name="Lackner G."/>
            <person name="Hoffmeister D."/>
            <person name="Rencoret J."/>
            <person name="Gutierrez A."/>
            <person name="Sun H."/>
            <person name="Lindquist E."/>
            <person name="Barry K."/>
            <person name="Riley R."/>
            <person name="Grigoriev I.V."/>
            <person name="Henrissat B."/>
            <person name="Kues U."/>
            <person name="Berka R.M."/>
            <person name="Martinez A.T."/>
            <person name="Covert S.F."/>
            <person name="Blanchette R.A."/>
            <person name="Cullen D."/>
        </authorList>
    </citation>
    <scope>NUCLEOTIDE SEQUENCE [LARGE SCALE GENOMIC DNA]</scope>
    <source>
        <strain evidence="10 11">11061_1 CR5-6</strain>
    </source>
</reference>
<protein>
    <recommendedName>
        <fullName evidence="9">Wax synthase domain-containing protein</fullName>
    </recommendedName>
</protein>
<sequence>MDNARPPFDVFTYHVIPVIIVAFFVARRPSFVVRLGVLGSLAAVHLYSLRFDTGETYRNYSTGTALGTLWFSTFHLLLLIDTMAEYRHETQKGSLVELPMWQRVYSALCIITNVRGIGWNYQIEHSPPLPRHTRLQFIVSRALRIAWYTLLTDITQVFISLNPIFWLPEDQAQSLRAQGLALSVINIVAFMARSYSTLNMGYDLMALVSVALGLSEPKYWPVSHGKWRDAYTIRRFWGRTWHQWLRRFVSNIAKFVARTLGLAKGTWLSSHVQLFVGFVVSGLAHVPGDIMVHPKYTGCSFWFFPSQAVAITLEDFVVARAKQLGIRDASWTRLVGYAWTFAWFAYTTPWFIDWAVKSGQAREKLLPFSIINPSREGVDHWSVCSTTWSTWLAVDDMG</sequence>
<dbReference type="HOGENOM" id="CLU_032731_1_1_1"/>
<dbReference type="GO" id="GO:0016020">
    <property type="term" value="C:membrane"/>
    <property type="evidence" value="ECO:0007669"/>
    <property type="project" value="UniProtKB-SubCell"/>
</dbReference>
<dbReference type="EMBL" id="KN840461">
    <property type="protein sequence ID" value="KIP09829.1"/>
    <property type="molecule type" value="Genomic_DNA"/>
</dbReference>
<dbReference type="GO" id="GO:0008374">
    <property type="term" value="F:O-acyltransferase activity"/>
    <property type="evidence" value="ECO:0007669"/>
    <property type="project" value="InterPro"/>
</dbReference>
<dbReference type="PANTHER" id="PTHR31595">
    <property type="entry name" value="LONG-CHAIN-ALCOHOL O-FATTY-ACYLTRANSFERASE 3-RELATED"/>
    <property type="match status" value="1"/>
</dbReference>
<feature type="transmembrane region" description="Helical" evidence="8">
    <location>
        <begin position="60"/>
        <end position="80"/>
    </location>
</feature>
<evidence type="ECO:0000256" key="5">
    <source>
        <dbReference type="ARBA" id="ARBA00022692"/>
    </source>
</evidence>
<evidence type="ECO:0000313" key="11">
    <source>
        <dbReference type="Proteomes" id="UP000053257"/>
    </source>
</evidence>
<dbReference type="InterPro" id="IPR032805">
    <property type="entry name" value="Wax_synthase_dom"/>
</dbReference>
<dbReference type="STRING" id="745531.A0A0C3NWQ4"/>
<dbReference type="OrthoDB" id="1077582at2759"/>
<feature type="transmembrane region" description="Helical" evidence="8">
    <location>
        <begin position="31"/>
        <end position="48"/>
    </location>
</feature>
<dbReference type="Proteomes" id="UP000053257">
    <property type="component" value="Unassembled WGS sequence"/>
</dbReference>
<evidence type="ECO:0000256" key="4">
    <source>
        <dbReference type="ARBA" id="ARBA00022679"/>
    </source>
</evidence>
<gene>
    <name evidence="10" type="ORF">PHLGIDRAFT_22648</name>
</gene>
<keyword evidence="4" id="KW-0808">Transferase</keyword>
<keyword evidence="11" id="KW-1185">Reference proteome</keyword>
<name>A0A0C3NWQ4_PHLG1</name>
<evidence type="ECO:0000256" key="3">
    <source>
        <dbReference type="ARBA" id="ARBA00007282"/>
    </source>
</evidence>
<keyword evidence="5 8" id="KW-0812">Transmembrane</keyword>
<keyword evidence="7 8" id="KW-0472">Membrane</keyword>
<accession>A0A0C3NWQ4</accession>
<dbReference type="AlphaFoldDB" id="A0A0C3NWQ4"/>
<feature type="transmembrane region" description="Helical" evidence="8">
    <location>
        <begin position="177"/>
        <end position="195"/>
    </location>
</feature>
<feature type="domain" description="Wax synthase" evidence="9">
    <location>
        <begin position="220"/>
        <end position="304"/>
    </location>
</feature>
<organism evidence="10 11">
    <name type="scientific">Phlebiopsis gigantea (strain 11061_1 CR5-6)</name>
    <name type="common">White-rot fungus</name>
    <name type="synonym">Peniophora gigantea</name>
    <dbReference type="NCBI Taxonomy" id="745531"/>
    <lineage>
        <taxon>Eukaryota</taxon>
        <taxon>Fungi</taxon>
        <taxon>Dikarya</taxon>
        <taxon>Basidiomycota</taxon>
        <taxon>Agaricomycotina</taxon>
        <taxon>Agaricomycetes</taxon>
        <taxon>Polyporales</taxon>
        <taxon>Phanerochaetaceae</taxon>
        <taxon>Phlebiopsis</taxon>
    </lineage>
</organism>
<dbReference type="InterPro" id="IPR044851">
    <property type="entry name" value="Wax_synthase"/>
</dbReference>
<dbReference type="Pfam" id="PF13813">
    <property type="entry name" value="MBOAT_2"/>
    <property type="match status" value="1"/>
</dbReference>
<evidence type="ECO:0000256" key="2">
    <source>
        <dbReference type="ARBA" id="ARBA00005179"/>
    </source>
</evidence>
<feature type="transmembrane region" description="Helical" evidence="8">
    <location>
        <begin position="6"/>
        <end position="26"/>
    </location>
</feature>
<comment type="pathway">
    <text evidence="2">Secondary metabolite biosynthesis.</text>
</comment>
<evidence type="ECO:0000256" key="6">
    <source>
        <dbReference type="ARBA" id="ARBA00022989"/>
    </source>
</evidence>
<evidence type="ECO:0000256" key="8">
    <source>
        <dbReference type="SAM" id="Phobius"/>
    </source>
</evidence>
<feature type="transmembrane region" description="Helical" evidence="8">
    <location>
        <begin position="145"/>
        <end position="165"/>
    </location>
</feature>
<evidence type="ECO:0000256" key="7">
    <source>
        <dbReference type="ARBA" id="ARBA00023136"/>
    </source>
</evidence>
<comment type="similarity">
    <text evidence="3">Belongs to the wax synthase family.</text>
</comment>